<feature type="domain" description="Carbohydrate kinase FGGY N-terminal" evidence="4">
    <location>
        <begin position="9"/>
        <end position="220"/>
    </location>
</feature>
<dbReference type="PANTHER" id="PTHR43095:SF5">
    <property type="entry name" value="XYLULOSE KINASE"/>
    <property type="match status" value="1"/>
</dbReference>
<dbReference type="GO" id="GO:0016301">
    <property type="term" value="F:kinase activity"/>
    <property type="evidence" value="ECO:0007669"/>
    <property type="project" value="UniProtKB-KW"/>
</dbReference>
<reference evidence="5 6" key="1">
    <citation type="submission" date="2019-02" db="EMBL/GenBank/DDBJ databases">
        <title>Deep-cultivation of Planctomycetes and their phenomic and genomic characterization uncovers novel biology.</title>
        <authorList>
            <person name="Wiegand S."/>
            <person name="Jogler M."/>
            <person name="Boedeker C."/>
            <person name="Pinto D."/>
            <person name="Vollmers J."/>
            <person name="Rivas-Marin E."/>
            <person name="Kohn T."/>
            <person name="Peeters S.H."/>
            <person name="Heuer A."/>
            <person name="Rast P."/>
            <person name="Oberbeckmann S."/>
            <person name="Bunk B."/>
            <person name="Jeske O."/>
            <person name="Meyerdierks A."/>
            <person name="Storesund J.E."/>
            <person name="Kallscheuer N."/>
            <person name="Luecker S."/>
            <person name="Lage O.M."/>
            <person name="Pohl T."/>
            <person name="Merkel B.J."/>
            <person name="Hornburger P."/>
            <person name="Mueller R.-W."/>
            <person name="Bruemmer F."/>
            <person name="Labrenz M."/>
            <person name="Spormann A.M."/>
            <person name="Op den Camp H."/>
            <person name="Overmann J."/>
            <person name="Amann R."/>
            <person name="Jetten M.S.M."/>
            <person name="Mascher T."/>
            <person name="Medema M.H."/>
            <person name="Devos D.P."/>
            <person name="Kaster A.-K."/>
            <person name="Ovreas L."/>
            <person name="Rohde M."/>
            <person name="Galperin M.Y."/>
            <person name="Jogler C."/>
        </authorList>
    </citation>
    <scope>NUCLEOTIDE SEQUENCE [LARGE SCALE GENOMIC DNA]</scope>
    <source>
        <strain evidence="5 6">Pla85_3_4</strain>
    </source>
</reference>
<name>A0A518DZ13_9BACT</name>
<accession>A0A518DZ13</accession>
<dbReference type="OrthoDB" id="9805576at2"/>
<dbReference type="InterPro" id="IPR018484">
    <property type="entry name" value="FGGY_N"/>
</dbReference>
<sequence>MASRRLAAWLGFDISTTAVTALVRSKDGEEDFVAAPMQGRTTWFEQPAFDHNYLPLLLLHTIVSFQNRGWSFADQQGCLALSIRQHDLTLLDADGRPLGPAITWECSIAEEEAAQLNADSQVQDEVGPVAARMLTPKAQWLLERDPSLRSRIHTLCTTADWINAELTGKASFGSSDGLSNAQLKQRGKTCATYALEKAGLPPDWQPPVVHSGQVVGPVRDAAGGRPLWRPLLELLQGWRVGAPLGDNNAGALGMGVHAPGRLALSAGSSGTAVTVCPGSDLPSPTAGEAAPLQFEFYDLTMLLTMLPRCALAYDKFRADYLPAELIDSHEQLNQMALDADLGEDSLVLVESTPSGEMVPAGWSELSPGQQTASMQFSIAVGLLRQAQAILQYLPGAEESIRECVLTGGLSQSQFFQETIAVGMTVLAGSCRTLVSARTGPSRFQAASRGAMMTAMLPDREQDLSAIALEMEEVEACPQPTGERATQLTARLQQALS</sequence>
<keyword evidence="6" id="KW-1185">Reference proteome</keyword>
<dbReference type="KEGG" id="lcre:Pla8534_49080"/>
<dbReference type="InterPro" id="IPR043129">
    <property type="entry name" value="ATPase_NBD"/>
</dbReference>
<dbReference type="GO" id="GO:0005975">
    <property type="term" value="P:carbohydrate metabolic process"/>
    <property type="evidence" value="ECO:0007669"/>
    <property type="project" value="InterPro"/>
</dbReference>
<dbReference type="InterPro" id="IPR050406">
    <property type="entry name" value="FGGY_Carb_Kinase"/>
</dbReference>
<proteinExistence type="inferred from homology"/>
<gene>
    <name evidence="5" type="primary">lsrK</name>
    <name evidence="5" type="ORF">Pla8534_49080</name>
</gene>
<keyword evidence="2 5" id="KW-0808">Transferase</keyword>
<organism evidence="5 6">
    <name type="scientific">Lignipirellula cremea</name>
    <dbReference type="NCBI Taxonomy" id="2528010"/>
    <lineage>
        <taxon>Bacteria</taxon>
        <taxon>Pseudomonadati</taxon>
        <taxon>Planctomycetota</taxon>
        <taxon>Planctomycetia</taxon>
        <taxon>Pirellulales</taxon>
        <taxon>Pirellulaceae</taxon>
        <taxon>Lignipirellula</taxon>
    </lineage>
</organism>
<dbReference type="Pfam" id="PF00370">
    <property type="entry name" value="FGGY_N"/>
    <property type="match status" value="1"/>
</dbReference>
<evidence type="ECO:0000313" key="6">
    <source>
        <dbReference type="Proteomes" id="UP000317648"/>
    </source>
</evidence>
<evidence type="ECO:0000256" key="2">
    <source>
        <dbReference type="ARBA" id="ARBA00022679"/>
    </source>
</evidence>
<dbReference type="AlphaFoldDB" id="A0A518DZ13"/>
<evidence type="ECO:0000259" key="4">
    <source>
        <dbReference type="Pfam" id="PF00370"/>
    </source>
</evidence>
<evidence type="ECO:0000313" key="5">
    <source>
        <dbReference type="EMBL" id="QDU97082.1"/>
    </source>
</evidence>
<keyword evidence="3 5" id="KW-0418">Kinase</keyword>
<evidence type="ECO:0000256" key="3">
    <source>
        <dbReference type="ARBA" id="ARBA00022777"/>
    </source>
</evidence>
<comment type="similarity">
    <text evidence="1">Belongs to the FGGY kinase family.</text>
</comment>
<dbReference type="EMBL" id="CP036433">
    <property type="protein sequence ID" value="QDU97082.1"/>
    <property type="molecule type" value="Genomic_DNA"/>
</dbReference>
<dbReference type="Proteomes" id="UP000317648">
    <property type="component" value="Chromosome"/>
</dbReference>
<dbReference type="SUPFAM" id="SSF53067">
    <property type="entry name" value="Actin-like ATPase domain"/>
    <property type="match status" value="2"/>
</dbReference>
<protein>
    <submittedName>
        <fullName evidence="5">Autoinducer 2 kinase LsrK</fullName>
        <ecNumber evidence="5">2.7.1.-</ecNumber>
    </submittedName>
</protein>
<dbReference type="PANTHER" id="PTHR43095">
    <property type="entry name" value="SUGAR KINASE"/>
    <property type="match status" value="1"/>
</dbReference>
<dbReference type="EC" id="2.7.1.-" evidence="5"/>
<dbReference type="Gene3D" id="3.30.420.40">
    <property type="match status" value="2"/>
</dbReference>
<evidence type="ECO:0000256" key="1">
    <source>
        <dbReference type="ARBA" id="ARBA00009156"/>
    </source>
</evidence>